<reference evidence="1 2" key="1">
    <citation type="submission" date="2016-02" db="EMBL/GenBank/DDBJ databases">
        <title>Genome sequence of Moorella mulderi DSM 14980.</title>
        <authorList>
            <person name="Poehlein A."/>
            <person name="Daniel R."/>
        </authorList>
    </citation>
    <scope>NUCLEOTIDE SEQUENCE [LARGE SCALE GENOMIC DNA]</scope>
    <source>
        <strain evidence="1 2">DSM 14980</strain>
    </source>
</reference>
<evidence type="ECO:0000313" key="2">
    <source>
        <dbReference type="Proteomes" id="UP000075670"/>
    </source>
</evidence>
<proteinExistence type="predicted"/>
<keyword evidence="2" id="KW-1185">Reference proteome</keyword>
<organism evidence="1 2">
    <name type="scientific">Moorella mulderi DSM 14980</name>
    <dbReference type="NCBI Taxonomy" id="1122241"/>
    <lineage>
        <taxon>Bacteria</taxon>
        <taxon>Bacillati</taxon>
        <taxon>Bacillota</taxon>
        <taxon>Clostridia</taxon>
        <taxon>Neomoorellales</taxon>
        <taxon>Neomoorellaceae</taxon>
        <taxon>Neomoorella</taxon>
    </lineage>
</organism>
<gene>
    <name evidence="1" type="ORF">MOMUL_14240</name>
</gene>
<dbReference type="EMBL" id="LTBC01000003">
    <property type="protein sequence ID" value="KYH32822.1"/>
    <property type="molecule type" value="Genomic_DNA"/>
</dbReference>
<comment type="caution">
    <text evidence="1">The sequence shown here is derived from an EMBL/GenBank/DDBJ whole genome shotgun (WGS) entry which is preliminary data.</text>
</comment>
<dbReference type="Proteomes" id="UP000075670">
    <property type="component" value="Unassembled WGS sequence"/>
</dbReference>
<accession>A0A151AZ44</accession>
<dbReference type="PATRIC" id="fig|1122241.3.peg.1498"/>
<protein>
    <submittedName>
        <fullName evidence="1">Uncharacterized protein</fullName>
    </submittedName>
</protein>
<sequence length="32" mass="3931">MCEIEQIKERYAYRKRLPADQYSYFSPGNLFI</sequence>
<dbReference type="AlphaFoldDB" id="A0A151AZ44"/>
<evidence type="ECO:0000313" key="1">
    <source>
        <dbReference type="EMBL" id="KYH32822.1"/>
    </source>
</evidence>
<name>A0A151AZ44_9FIRM</name>